<keyword evidence="7 14" id="KW-0547">Nucleotide-binding</keyword>
<protein>
    <recommendedName>
        <fullName evidence="4 13">D-alanine--D-alanine ligase</fullName>
        <ecNumber evidence="4 13">6.3.2.4</ecNumber>
    </recommendedName>
    <alternativeName>
        <fullName evidence="13">D-Ala-D-Ala ligase</fullName>
    </alternativeName>
    <alternativeName>
        <fullName evidence="13">D-alanylalanine synthetase</fullName>
    </alternativeName>
</protein>
<feature type="binding site" evidence="15">
    <location>
        <position position="338"/>
    </location>
    <ligand>
        <name>Mg(2+)</name>
        <dbReference type="ChEBI" id="CHEBI:18420"/>
        <label>1</label>
    </ligand>
</feature>
<dbReference type="SUPFAM" id="SSF56059">
    <property type="entry name" value="Glutathione synthetase ATP-binding domain-like"/>
    <property type="match status" value="1"/>
</dbReference>
<dbReference type="GO" id="GO:0071555">
    <property type="term" value="P:cell wall organization"/>
    <property type="evidence" value="ECO:0007669"/>
    <property type="project" value="UniProtKB-KW"/>
</dbReference>
<evidence type="ECO:0000256" key="13">
    <source>
        <dbReference type="HAMAP-Rule" id="MF_00047"/>
    </source>
</evidence>
<dbReference type="GO" id="GO:0046872">
    <property type="term" value="F:metal ion binding"/>
    <property type="evidence" value="ECO:0007669"/>
    <property type="project" value="UniProtKB-KW"/>
</dbReference>
<feature type="binding site" evidence="14">
    <location>
        <begin position="194"/>
        <end position="196"/>
    </location>
    <ligand>
        <name>ATP</name>
        <dbReference type="ChEBI" id="CHEBI:30616"/>
    </ligand>
</feature>
<dbReference type="GO" id="GO:0005737">
    <property type="term" value="C:cytoplasm"/>
    <property type="evidence" value="ECO:0007669"/>
    <property type="project" value="UniProtKB-SubCell"/>
</dbReference>
<dbReference type="SUPFAM" id="SSF52440">
    <property type="entry name" value="PreATP-grasp domain"/>
    <property type="match status" value="1"/>
</dbReference>
<proteinExistence type="inferred from homology"/>
<comment type="cofactor">
    <cofactor evidence="1">
        <name>Mn(2+)</name>
        <dbReference type="ChEBI" id="CHEBI:29035"/>
    </cofactor>
</comment>
<dbReference type="InterPro" id="IPR011127">
    <property type="entry name" value="Dala_Dala_lig_N"/>
</dbReference>
<dbReference type="PROSITE" id="PS00843">
    <property type="entry name" value="DALA_DALA_LIGASE_1"/>
    <property type="match status" value="1"/>
</dbReference>
<feature type="binding site" evidence="14">
    <location>
        <begin position="232"/>
        <end position="240"/>
    </location>
    <ligand>
        <name>ATP</name>
        <dbReference type="ChEBI" id="CHEBI:30616"/>
    </ligand>
</feature>
<dbReference type="Pfam" id="PF01820">
    <property type="entry name" value="Dala_Dala_lig_N"/>
    <property type="match status" value="1"/>
</dbReference>
<feature type="binding site" evidence="14">
    <location>
        <position position="147"/>
    </location>
    <ligand>
        <name>ATP</name>
        <dbReference type="ChEBI" id="CHEBI:30616"/>
    </ligand>
</feature>
<dbReference type="GO" id="GO:0005524">
    <property type="term" value="F:ATP binding"/>
    <property type="evidence" value="ECO:0007669"/>
    <property type="project" value="UniProtKB-UniRule"/>
</dbReference>
<dbReference type="GO" id="GO:0009252">
    <property type="term" value="P:peptidoglycan biosynthetic process"/>
    <property type="evidence" value="ECO:0007669"/>
    <property type="project" value="UniProtKB-UniRule"/>
</dbReference>
<keyword evidence="8 16" id="KW-0067">ATP-binding</keyword>
<evidence type="ECO:0000256" key="15">
    <source>
        <dbReference type="PIRSR" id="PIRSR039102-3"/>
    </source>
</evidence>
<dbReference type="NCBIfam" id="TIGR01205">
    <property type="entry name" value="D_ala_D_alaTIGR"/>
    <property type="match status" value="1"/>
</dbReference>
<dbReference type="RefSeq" id="WP_041018614.1">
    <property type="nucleotide sequence ID" value="NZ_CCEJ010000012.1"/>
</dbReference>
<evidence type="ECO:0000256" key="1">
    <source>
        <dbReference type="ARBA" id="ARBA00001936"/>
    </source>
</evidence>
<reference evidence="18" key="1">
    <citation type="submission" date="2013-12" db="EMBL/GenBank/DDBJ databases">
        <authorList>
            <person name="Linke B."/>
        </authorList>
    </citation>
    <scope>NUCLEOTIDE SEQUENCE [LARGE SCALE GENOMIC DNA]</scope>
    <source>
        <strain evidence="18">CRIB-18</strain>
    </source>
</reference>
<dbReference type="Gene3D" id="3.30.1490.20">
    <property type="entry name" value="ATP-grasp fold, A domain"/>
    <property type="match status" value="1"/>
</dbReference>
<feature type="binding site" evidence="15">
    <location>
        <position position="324"/>
    </location>
    <ligand>
        <name>Mg(2+)</name>
        <dbReference type="ChEBI" id="CHEBI:18420"/>
        <label>1</label>
    </ligand>
</feature>
<dbReference type="EC" id="6.3.2.4" evidence="4 13"/>
<dbReference type="NCBIfam" id="NF002528">
    <property type="entry name" value="PRK01966.1-4"/>
    <property type="match status" value="1"/>
</dbReference>
<dbReference type="Gene3D" id="3.30.470.20">
    <property type="entry name" value="ATP-grasp fold, B domain"/>
    <property type="match status" value="1"/>
</dbReference>
<keyword evidence="15" id="KW-0464">Manganese</keyword>
<comment type="pathway">
    <text evidence="13">Cell wall biogenesis; peptidoglycan biosynthesis.</text>
</comment>
<comment type="caution">
    <text evidence="18">The sequence shown here is derived from an EMBL/GenBank/DDBJ whole genome shotgun (WGS) entry which is preliminary data.</text>
</comment>
<keyword evidence="6 13" id="KW-0436">Ligase</keyword>
<dbReference type="eggNOG" id="COG1181">
    <property type="taxonomic scope" value="Bacteria"/>
</dbReference>
<keyword evidence="5 13" id="KW-0963">Cytoplasm</keyword>
<evidence type="ECO:0000259" key="17">
    <source>
        <dbReference type="PROSITE" id="PS50975"/>
    </source>
</evidence>
<keyword evidence="15" id="KW-0460">Magnesium</keyword>
<keyword evidence="9 13" id="KW-0133">Cell shape</keyword>
<evidence type="ECO:0000256" key="7">
    <source>
        <dbReference type="ARBA" id="ARBA00022741"/>
    </source>
</evidence>
<keyword evidence="11 13" id="KW-0961">Cell wall biogenesis/degradation</keyword>
<comment type="subcellular location">
    <subcellularLocation>
        <location evidence="2 13">Cytoplasm</location>
    </subcellularLocation>
</comment>
<dbReference type="InterPro" id="IPR005905">
    <property type="entry name" value="D_ala_D_ala"/>
</dbReference>
<feature type="binding site" evidence="14">
    <location>
        <begin position="337"/>
        <end position="338"/>
    </location>
    <ligand>
        <name>ATP</name>
        <dbReference type="ChEBI" id="CHEBI:30616"/>
    </ligand>
</feature>
<evidence type="ECO:0000313" key="18">
    <source>
        <dbReference type="EMBL" id="CDR35060.1"/>
    </source>
</evidence>
<dbReference type="EMBL" id="CCEJ010000012">
    <property type="protein sequence ID" value="CDR35060.1"/>
    <property type="molecule type" value="Genomic_DNA"/>
</dbReference>
<evidence type="ECO:0000256" key="11">
    <source>
        <dbReference type="ARBA" id="ARBA00023316"/>
    </source>
</evidence>
<name>A0A090D2Y3_9BACT</name>
<comment type="catalytic activity">
    <reaction evidence="12 13">
        <text>2 D-alanine + ATP = D-alanyl-D-alanine + ADP + phosphate + H(+)</text>
        <dbReference type="Rhea" id="RHEA:11224"/>
        <dbReference type="ChEBI" id="CHEBI:15378"/>
        <dbReference type="ChEBI" id="CHEBI:30616"/>
        <dbReference type="ChEBI" id="CHEBI:43474"/>
        <dbReference type="ChEBI" id="CHEBI:57416"/>
        <dbReference type="ChEBI" id="CHEBI:57822"/>
        <dbReference type="ChEBI" id="CHEBI:456216"/>
        <dbReference type="EC" id="6.3.2.4"/>
    </reaction>
</comment>
<dbReference type="OrthoDB" id="9813261at2"/>
<dbReference type="AlphaFoldDB" id="A0A090D2Y3"/>
<evidence type="ECO:0000256" key="6">
    <source>
        <dbReference type="ARBA" id="ARBA00022598"/>
    </source>
</evidence>
<dbReference type="GO" id="GO:0008716">
    <property type="term" value="F:D-alanine-D-alanine ligase activity"/>
    <property type="evidence" value="ECO:0007669"/>
    <property type="project" value="UniProtKB-UniRule"/>
</dbReference>
<dbReference type="InterPro" id="IPR016185">
    <property type="entry name" value="PreATP-grasp_dom_sf"/>
</dbReference>
<evidence type="ECO:0000256" key="5">
    <source>
        <dbReference type="ARBA" id="ARBA00022490"/>
    </source>
</evidence>
<keyword evidence="15" id="KW-0479">Metal-binding</keyword>
<keyword evidence="19" id="KW-1185">Reference proteome</keyword>
<dbReference type="PANTHER" id="PTHR23132:SF23">
    <property type="entry name" value="D-ALANINE--D-ALANINE LIGASE B"/>
    <property type="match status" value="1"/>
</dbReference>
<dbReference type="PROSITE" id="PS00844">
    <property type="entry name" value="DALA_DALA_LIGASE_2"/>
    <property type="match status" value="1"/>
</dbReference>
<dbReference type="Proteomes" id="UP000031552">
    <property type="component" value="Unassembled WGS sequence"/>
</dbReference>
<accession>A0A090D2Y3</accession>
<evidence type="ECO:0000256" key="9">
    <source>
        <dbReference type="ARBA" id="ARBA00022960"/>
    </source>
</evidence>
<evidence type="ECO:0000256" key="14">
    <source>
        <dbReference type="PIRSR" id="PIRSR039102-2"/>
    </source>
</evidence>
<dbReference type="STRING" id="1437425.CSEC_2254"/>
<dbReference type="InterPro" id="IPR013815">
    <property type="entry name" value="ATP_grasp_subdomain_1"/>
</dbReference>
<dbReference type="PIRSF" id="PIRSF039102">
    <property type="entry name" value="Ddl/VanB"/>
    <property type="match status" value="1"/>
</dbReference>
<dbReference type="InterPro" id="IPR011095">
    <property type="entry name" value="Dala_Dala_lig_C"/>
</dbReference>
<evidence type="ECO:0000256" key="10">
    <source>
        <dbReference type="ARBA" id="ARBA00022984"/>
    </source>
</evidence>
<dbReference type="PROSITE" id="PS50975">
    <property type="entry name" value="ATP_GRASP"/>
    <property type="match status" value="1"/>
</dbReference>
<dbReference type="Gene3D" id="3.40.50.20">
    <property type="match status" value="1"/>
</dbReference>
<evidence type="ECO:0000313" key="19">
    <source>
        <dbReference type="Proteomes" id="UP000031552"/>
    </source>
</evidence>
<feature type="binding site" evidence="15">
    <location>
        <position position="338"/>
    </location>
    <ligand>
        <name>Mg(2+)</name>
        <dbReference type="ChEBI" id="CHEBI:18420"/>
        <label>2</label>
    </ligand>
</feature>
<evidence type="ECO:0000256" key="12">
    <source>
        <dbReference type="ARBA" id="ARBA00047614"/>
    </source>
</evidence>
<evidence type="ECO:0000256" key="3">
    <source>
        <dbReference type="ARBA" id="ARBA00010871"/>
    </source>
</evidence>
<dbReference type="GO" id="GO:0008360">
    <property type="term" value="P:regulation of cell shape"/>
    <property type="evidence" value="ECO:0007669"/>
    <property type="project" value="UniProtKB-KW"/>
</dbReference>
<dbReference type="Pfam" id="PF07478">
    <property type="entry name" value="Dala_Dala_lig_C"/>
    <property type="match status" value="1"/>
</dbReference>
<gene>
    <name evidence="18" type="primary">ddlA</name>
    <name evidence="13" type="synonym">ddl</name>
    <name evidence="18" type="ORF">CSEC_2254</name>
</gene>
<dbReference type="HAMAP" id="MF_00047">
    <property type="entry name" value="Dala_Dala_lig"/>
    <property type="match status" value="1"/>
</dbReference>
<organism evidence="18 19">
    <name type="scientific">Candidatus Criblamydia sequanensis CRIB-18</name>
    <dbReference type="NCBI Taxonomy" id="1437425"/>
    <lineage>
        <taxon>Bacteria</taxon>
        <taxon>Pseudomonadati</taxon>
        <taxon>Chlamydiota</taxon>
        <taxon>Chlamydiia</taxon>
        <taxon>Parachlamydiales</taxon>
        <taxon>Candidatus Criblamydiaceae</taxon>
        <taxon>Candidatus Criblamydia</taxon>
    </lineage>
</organism>
<dbReference type="UniPathway" id="UPA00219"/>
<sequence>MTNKKRKKIALLFGGNSAEHEISIVTALQAYQAVDHLEFETIPVYITQQGKWYTGDALFKKASYKAFDPDTLNLRRVTLLPEPEIQGLLIYGKNNKIDLNQKIEIDACLLCFHGQQGEDGAMQGLLELADLPYTGSPIAASALAMNKSHCKALLSHFGIPTLPWTVVRKKEALVNFQNVIETILNNKEMSFPLFIKPTQLGSSIGISKVLNENELRKSLAQVFVYDNEAIIEPCLTSVLEINVSVLEGHPPLASVVETPISSDGALSYEDKYLRGGKNSDVQGMASLQRIIDPKDLDESIKKSVQNYAIKGFSILGCLGLVRFDFMLDLNENRLYFNELNPIPGSLSFYLWEKSHPQKIYTDLLSDLIFMAIMRKKENLSLKKNLDNLQKVITA</sequence>
<dbReference type="InterPro" id="IPR011761">
    <property type="entry name" value="ATP-grasp"/>
</dbReference>
<dbReference type="PANTHER" id="PTHR23132">
    <property type="entry name" value="D-ALANINE--D-ALANINE LIGASE"/>
    <property type="match status" value="1"/>
</dbReference>
<feature type="domain" description="ATP-grasp" evidence="17">
    <location>
        <begin position="151"/>
        <end position="368"/>
    </location>
</feature>
<evidence type="ECO:0000256" key="2">
    <source>
        <dbReference type="ARBA" id="ARBA00004496"/>
    </source>
</evidence>
<feature type="binding site" evidence="15">
    <location>
        <position position="340"/>
    </location>
    <ligand>
        <name>Mg(2+)</name>
        <dbReference type="ChEBI" id="CHEBI:18420"/>
        <label>2</label>
    </ligand>
</feature>
<evidence type="ECO:0000256" key="16">
    <source>
        <dbReference type="PROSITE-ProRule" id="PRU00409"/>
    </source>
</evidence>
<feature type="binding site" evidence="14">
    <location>
        <begin position="202"/>
        <end position="203"/>
    </location>
    <ligand>
        <name>ATP</name>
        <dbReference type="ChEBI" id="CHEBI:30616"/>
    </ligand>
</feature>
<comment type="similarity">
    <text evidence="3 13">Belongs to the D-alanine--D-alanine ligase family.</text>
</comment>
<evidence type="ECO:0000256" key="4">
    <source>
        <dbReference type="ARBA" id="ARBA00012216"/>
    </source>
</evidence>
<reference evidence="18" key="2">
    <citation type="submission" date="2014-09" db="EMBL/GenBank/DDBJ databases">
        <title>Criblamydia sequanensis harbors a mega-plasmid encoding arsenite resistance.</title>
        <authorList>
            <person name="Bertelli C."/>
            <person name="Goesmann A."/>
            <person name="Greub G."/>
        </authorList>
    </citation>
    <scope>NUCLEOTIDE SEQUENCE [LARGE SCALE GENOMIC DNA]</scope>
    <source>
        <strain evidence="18">CRIB-18</strain>
    </source>
</reference>
<keyword evidence="10 13" id="KW-0573">Peptidoglycan synthesis</keyword>
<evidence type="ECO:0000256" key="8">
    <source>
        <dbReference type="ARBA" id="ARBA00022840"/>
    </source>
</evidence>
<dbReference type="InterPro" id="IPR000291">
    <property type="entry name" value="D-Ala_lig_Van_CS"/>
</dbReference>
<comment type="function">
    <text evidence="13">Cell wall formation.</text>
</comment>
<comment type="cofactor">
    <cofactor evidence="15">
        <name>Mg(2+)</name>
        <dbReference type="ChEBI" id="CHEBI:18420"/>
    </cofactor>
    <cofactor evidence="15">
        <name>Mn(2+)</name>
        <dbReference type="ChEBI" id="CHEBI:29035"/>
    </cofactor>
    <text evidence="15">Binds 2 magnesium or manganese ions per subunit.</text>
</comment>